<proteinExistence type="inferred from homology"/>
<evidence type="ECO:0000256" key="6">
    <source>
        <dbReference type="RuleBase" id="RU366058"/>
    </source>
</evidence>
<comment type="caution">
    <text evidence="8">The sequence shown here is derived from an EMBL/GenBank/DDBJ whole genome shotgun (WGS) entry which is preliminary data.</text>
</comment>
<gene>
    <name evidence="8" type="ORF">ACFQ3J_21145</name>
</gene>
<evidence type="ECO:0000256" key="3">
    <source>
        <dbReference type="ARBA" id="ARBA00022692"/>
    </source>
</evidence>
<comment type="caution">
    <text evidence="6">Lacks conserved residue(s) required for the propagation of feature annotation.</text>
</comment>
<evidence type="ECO:0000256" key="1">
    <source>
        <dbReference type="ARBA" id="ARBA00004651"/>
    </source>
</evidence>
<dbReference type="EMBL" id="JBHTKX010000004">
    <property type="protein sequence ID" value="MFD1130653.1"/>
    <property type="molecule type" value="Genomic_DNA"/>
</dbReference>
<dbReference type="RefSeq" id="WP_090727206.1">
    <property type="nucleotide sequence ID" value="NZ_JBHTKX010000004.1"/>
</dbReference>
<evidence type="ECO:0000313" key="8">
    <source>
        <dbReference type="EMBL" id="MFD1130653.1"/>
    </source>
</evidence>
<reference evidence="9" key="1">
    <citation type="journal article" date="2019" name="Int. J. Syst. Evol. Microbiol.">
        <title>The Global Catalogue of Microorganisms (GCM) 10K type strain sequencing project: providing services to taxonomists for standard genome sequencing and annotation.</title>
        <authorList>
            <consortium name="The Broad Institute Genomics Platform"/>
            <consortium name="The Broad Institute Genome Sequencing Center for Infectious Disease"/>
            <person name="Wu L."/>
            <person name="Ma J."/>
        </authorList>
    </citation>
    <scope>NUCLEOTIDE SEQUENCE [LARGE SCALE GENOMIC DNA]</scope>
    <source>
        <strain evidence="9">CCUG 53519</strain>
    </source>
</reference>
<dbReference type="InterPro" id="IPR015414">
    <property type="entry name" value="TMEM64"/>
</dbReference>
<dbReference type="Proteomes" id="UP001597169">
    <property type="component" value="Unassembled WGS sequence"/>
</dbReference>
<feature type="domain" description="VTT" evidence="7">
    <location>
        <begin position="44"/>
        <end position="162"/>
    </location>
</feature>
<evidence type="ECO:0000256" key="2">
    <source>
        <dbReference type="ARBA" id="ARBA00022475"/>
    </source>
</evidence>
<keyword evidence="2 6" id="KW-1003">Cell membrane</keyword>
<keyword evidence="4 6" id="KW-1133">Transmembrane helix</keyword>
<dbReference type="PANTHER" id="PTHR12677">
    <property type="entry name" value="GOLGI APPARATUS MEMBRANE PROTEIN TVP38-RELATED"/>
    <property type="match status" value="1"/>
</dbReference>
<feature type="transmembrane region" description="Helical" evidence="6">
    <location>
        <begin position="111"/>
        <end position="134"/>
    </location>
</feature>
<name>A0ABW3PVF1_9BACL</name>
<keyword evidence="5 6" id="KW-0472">Membrane</keyword>
<comment type="subcellular location">
    <subcellularLocation>
        <location evidence="1 6">Cell membrane</location>
        <topology evidence="1 6">Multi-pass membrane protein</topology>
    </subcellularLocation>
</comment>
<evidence type="ECO:0000259" key="7">
    <source>
        <dbReference type="Pfam" id="PF09335"/>
    </source>
</evidence>
<keyword evidence="9" id="KW-1185">Reference proteome</keyword>
<protein>
    <recommendedName>
        <fullName evidence="6">TVP38/TMEM64 family membrane protein</fullName>
    </recommendedName>
</protein>
<organism evidence="8 9">
    <name type="scientific">Paenibacillus provencensis</name>
    <dbReference type="NCBI Taxonomy" id="441151"/>
    <lineage>
        <taxon>Bacteria</taxon>
        <taxon>Bacillati</taxon>
        <taxon>Bacillota</taxon>
        <taxon>Bacilli</taxon>
        <taxon>Bacillales</taxon>
        <taxon>Paenibacillaceae</taxon>
        <taxon>Paenibacillus</taxon>
    </lineage>
</organism>
<accession>A0ABW3PVF1</accession>
<evidence type="ECO:0000256" key="5">
    <source>
        <dbReference type="ARBA" id="ARBA00023136"/>
    </source>
</evidence>
<feature type="transmembrane region" description="Helical" evidence="6">
    <location>
        <begin position="54"/>
        <end position="78"/>
    </location>
</feature>
<sequence length="172" mass="18861">MNIIVGINLLLNPEKLAEIMDDFGMAAILISLALNIVVSVLGVIPTFFISGANALVFGLPLGFAVSLIGETIGAYISYKLYNKGIKKIDKESIRRGKWSKSFANSGLWKQFFLLLIARLAPFMPSGVVTFAAAWTKMNVLMFMTATFIGKAPSIAAEVWVGHDVFYFVRSLF</sequence>
<dbReference type="InterPro" id="IPR032816">
    <property type="entry name" value="VTT_dom"/>
</dbReference>
<keyword evidence="3 6" id="KW-0812">Transmembrane</keyword>
<dbReference type="Pfam" id="PF09335">
    <property type="entry name" value="VTT_dom"/>
    <property type="match status" value="1"/>
</dbReference>
<comment type="similarity">
    <text evidence="6">Belongs to the TVP38/TMEM64 family.</text>
</comment>
<evidence type="ECO:0000313" key="9">
    <source>
        <dbReference type="Proteomes" id="UP001597169"/>
    </source>
</evidence>
<feature type="transmembrane region" description="Helical" evidence="6">
    <location>
        <begin position="23"/>
        <end position="48"/>
    </location>
</feature>
<dbReference type="PANTHER" id="PTHR12677:SF55">
    <property type="entry name" value="UNDECAPRENYL PHOSPHATE TRANSPORTER SAOUHSC_00901-RELATED"/>
    <property type="match status" value="1"/>
</dbReference>
<evidence type="ECO:0000256" key="4">
    <source>
        <dbReference type="ARBA" id="ARBA00022989"/>
    </source>
</evidence>